<keyword evidence="2" id="KW-1185">Reference proteome</keyword>
<dbReference type="Proteomes" id="UP000308600">
    <property type="component" value="Unassembled WGS sequence"/>
</dbReference>
<feature type="non-terminal residue" evidence="1">
    <location>
        <position position="174"/>
    </location>
</feature>
<gene>
    <name evidence="1" type="ORF">BDN72DRAFT_741243</name>
</gene>
<proteinExistence type="predicted"/>
<dbReference type="EMBL" id="ML208878">
    <property type="protein sequence ID" value="TFK59857.1"/>
    <property type="molecule type" value="Genomic_DNA"/>
</dbReference>
<name>A0ACD3A4U4_9AGAR</name>
<protein>
    <submittedName>
        <fullName evidence="1">Uncharacterized protein</fullName>
    </submittedName>
</protein>
<sequence>MVCLNFPPHLCYRLENVYLVGVIPGPHEPSLHQINHILEPLVTTFLQFWFTGFFVSRSFLSSLGVLVRGAILPLVCDLPAARKAAGFVRHSSNLFCSFCRQKKKDINQIGDLPQKHSYSEHVCIAVMWLKAVTQAERKRIEDAYGIRWSELLRLPYWDPLQYTILDAMHNLFLG</sequence>
<reference evidence="1 2" key="1">
    <citation type="journal article" date="2019" name="Nat. Ecol. Evol.">
        <title>Megaphylogeny resolves global patterns of mushroom evolution.</title>
        <authorList>
            <person name="Varga T."/>
            <person name="Krizsan K."/>
            <person name="Foldi C."/>
            <person name="Dima B."/>
            <person name="Sanchez-Garcia M."/>
            <person name="Sanchez-Ramirez S."/>
            <person name="Szollosi G.J."/>
            <person name="Szarkandi J.G."/>
            <person name="Papp V."/>
            <person name="Albert L."/>
            <person name="Andreopoulos W."/>
            <person name="Angelini C."/>
            <person name="Antonin V."/>
            <person name="Barry K.W."/>
            <person name="Bougher N.L."/>
            <person name="Buchanan P."/>
            <person name="Buyck B."/>
            <person name="Bense V."/>
            <person name="Catcheside P."/>
            <person name="Chovatia M."/>
            <person name="Cooper J."/>
            <person name="Damon W."/>
            <person name="Desjardin D."/>
            <person name="Finy P."/>
            <person name="Geml J."/>
            <person name="Haridas S."/>
            <person name="Hughes K."/>
            <person name="Justo A."/>
            <person name="Karasinski D."/>
            <person name="Kautmanova I."/>
            <person name="Kiss B."/>
            <person name="Kocsube S."/>
            <person name="Kotiranta H."/>
            <person name="LaButti K.M."/>
            <person name="Lechner B.E."/>
            <person name="Liimatainen K."/>
            <person name="Lipzen A."/>
            <person name="Lukacs Z."/>
            <person name="Mihaltcheva S."/>
            <person name="Morgado L.N."/>
            <person name="Niskanen T."/>
            <person name="Noordeloos M.E."/>
            <person name="Ohm R.A."/>
            <person name="Ortiz-Santana B."/>
            <person name="Ovrebo C."/>
            <person name="Racz N."/>
            <person name="Riley R."/>
            <person name="Savchenko A."/>
            <person name="Shiryaev A."/>
            <person name="Soop K."/>
            <person name="Spirin V."/>
            <person name="Szebenyi C."/>
            <person name="Tomsovsky M."/>
            <person name="Tulloss R.E."/>
            <person name="Uehling J."/>
            <person name="Grigoriev I.V."/>
            <person name="Vagvolgyi C."/>
            <person name="Papp T."/>
            <person name="Martin F.M."/>
            <person name="Miettinen O."/>
            <person name="Hibbett D.S."/>
            <person name="Nagy L.G."/>
        </authorList>
    </citation>
    <scope>NUCLEOTIDE SEQUENCE [LARGE SCALE GENOMIC DNA]</scope>
    <source>
        <strain evidence="1 2">NL-1719</strain>
    </source>
</reference>
<organism evidence="1 2">
    <name type="scientific">Pluteus cervinus</name>
    <dbReference type="NCBI Taxonomy" id="181527"/>
    <lineage>
        <taxon>Eukaryota</taxon>
        <taxon>Fungi</taxon>
        <taxon>Dikarya</taxon>
        <taxon>Basidiomycota</taxon>
        <taxon>Agaricomycotina</taxon>
        <taxon>Agaricomycetes</taxon>
        <taxon>Agaricomycetidae</taxon>
        <taxon>Agaricales</taxon>
        <taxon>Pluteineae</taxon>
        <taxon>Pluteaceae</taxon>
        <taxon>Pluteus</taxon>
    </lineage>
</organism>
<evidence type="ECO:0000313" key="1">
    <source>
        <dbReference type="EMBL" id="TFK59857.1"/>
    </source>
</evidence>
<evidence type="ECO:0000313" key="2">
    <source>
        <dbReference type="Proteomes" id="UP000308600"/>
    </source>
</evidence>
<accession>A0ACD3A4U4</accession>